<evidence type="ECO:0000313" key="3">
    <source>
        <dbReference type="Proteomes" id="UP001163255"/>
    </source>
</evidence>
<dbReference type="RefSeq" id="WP_262595684.1">
    <property type="nucleotide sequence ID" value="NZ_CP103300.1"/>
</dbReference>
<sequence>MEDKPTNDVHILDQLAYKLEEAKKAEAEARQLRVAIEADILQTVGVKEEGSATIKSDWYKVTTTGGITRTLDAKKFEEIKARLPQNVAEKVVRTKPELDVRQFKALKDLSPELYAIMAEAVTSKPRKSSVKIERLEASA</sequence>
<keyword evidence="1" id="KW-0175">Coiled coil</keyword>
<evidence type="ECO:0000256" key="1">
    <source>
        <dbReference type="SAM" id="Coils"/>
    </source>
</evidence>
<dbReference type="EMBL" id="CP103300">
    <property type="protein sequence ID" value="UYM14279.1"/>
    <property type="molecule type" value="Genomic_DNA"/>
</dbReference>
<evidence type="ECO:0000313" key="2">
    <source>
        <dbReference type="EMBL" id="UYM14279.1"/>
    </source>
</evidence>
<feature type="coiled-coil region" evidence="1">
    <location>
        <begin position="12"/>
        <end position="39"/>
    </location>
</feature>
<dbReference type="InterPro" id="IPR055597">
    <property type="entry name" value="DUF7173"/>
</dbReference>
<gene>
    <name evidence="2" type="ORF">NX720_15380</name>
</gene>
<organism evidence="2 3">
    <name type="scientific">Endozoicomonas euniceicola</name>
    <dbReference type="NCBI Taxonomy" id="1234143"/>
    <lineage>
        <taxon>Bacteria</taxon>
        <taxon>Pseudomonadati</taxon>
        <taxon>Pseudomonadota</taxon>
        <taxon>Gammaproteobacteria</taxon>
        <taxon>Oceanospirillales</taxon>
        <taxon>Endozoicomonadaceae</taxon>
        <taxon>Endozoicomonas</taxon>
    </lineage>
</organism>
<proteinExistence type="predicted"/>
<dbReference type="Pfam" id="PF23791">
    <property type="entry name" value="DUF7173"/>
    <property type="match status" value="1"/>
</dbReference>
<reference evidence="2" key="1">
    <citation type="submission" date="2022-10" db="EMBL/GenBank/DDBJ databases">
        <title>Completed Genome Sequence of two octocoral isolated bacterium, Endozoicomonas euniceicola EF212T and Endozoicomonas gorgoniicola PS125T.</title>
        <authorList>
            <person name="Chiou Y.-J."/>
            <person name="Chen Y.-H."/>
        </authorList>
    </citation>
    <scope>NUCLEOTIDE SEQUENCE</scope>
    <source>
        <strain evidence="2">EF212</strain>
    </source>
</reference>
<dbReference type="Proteomes" id="UP001163255">
    <property type="component" value="Chromosome"/>
</dbReference>
<protein>
    <submittedName>
        <fullName evidence="2">Uncharacterized protein</fullName>
    </submittedName>
</protein>
<name>A0ABY6GNG3_9GAMM</name>
<accession>A0ABY6GNG3</accession>
<keyword evidence="3" id="KW-1185">Reference proteome</keyword>